<dbReference type="InterPro" id="IPR002213">
    <property type="entry name" value="UDP_glucos_trans"/>
</dbReference>
<dbReference type="Pfam" id="PF03033">
    <property type="entry name" value="Glyco_transf_28"/>
    <property type="match status" value="1"/>
</dbReference>
<dbReference type="EMBL" id="NCXM01000027">
    <property type="protein sequence ID" value="OSC23996.1"/>
    <property type="molecule type" value="Genomic_DNA"/>
</dbReference>
<gene>
    <name evidence="3" type="ORF">B8W69_22500</name>
</gene>
<organism evidence="3 4">
    <name type="scientific">Mycolicibacterium vulneris</name>
    <dbReference type="NCBI Taxonomy" id="547163"/>
    <lineage>
        <taxon>Bacteria</taxon>
        <taxon>Bacillati</taxon>
        <taxon>Actinomycetota</taxon>
        <taxon>Actinomycetes</taxon>
        <taxon>Mycobacteriales</taxon>
        <taxon>Mycobacteriaceae</taxon>
        <taxon>Mycolicibacterium</taxon>
    </lineage>
</organism>
<dbReference type="OrthoDB" id="3253247at2"/>
<dbReference type="Gene3D" id="3.40.50.2000">
    <property type="entry name" value="Glycogen Phosphorylase B"/>
    <property type="match status" value="2"/>
</dbReference>
<feature type="domain" description="Glycosyltransferase family 28 N-terminal" evidence="1">
    <location>
        <begin position="3"/>
        <end position="58"/>
    </location>
</feature>
<dbReference type="PANTHER" id="PTHR48050">
    <property type="entry name" value="STEROL 3-BETA-GLUCOSYLTRANSFERASE"/>
    <property type="match status" value="1"/>
</dbReference>
<dbReference type="GO" id="GO:0033072">
    <property type="term" value="P:vancomycin biosynthetic process"/>
    <property type="evidence" value="ECO:0007669"/>
    <property type="project" value="UniProtKB-ARBA"/>
</dbReference>
<dbReference type="InterPro" id="IPR010610">
    <property type="entry name" value="EryCIII-like_C"/>
</dbReference>
<evidence type="ECO:0000313" key="4">
    <source>
        <dbReference type="Proteomes" id="UP000242320"/>
    </source>
</evidence>
<dbReference type="Proteomes" id="UP000242320">
    <property type="component" value="Unassembled WGS sequence"/>
</dbReference>
<dbReference type="InterPro" id="IPR050426">
    <property type="entry name" value="Glycosyltransferase_28"/>
</dbReference>
<protein>
    <submittedName>
        <fullName evidence="3">Glycosyltransferase</fullName>
    </submittedName>
</protein>
<keyword evidence="4" id="KW-1185">Reference proteome</keyword>
<keyword evidence="3" id="KW-0808">Transferase</keyword>
<comment type="caution">
    <text evidence="3">The sequence shown here is derived from an EMBL/GenBank/DDBJ whole genome shotgun (WGS) entry which is preliminary data.</text>
</comment>
<dbReference type="GO" id="GO:0008194">
    <property type="term" value="F:UDP-glycosyltransferase activity"/>
    <property type="evidence" value="ECO:0007669"/>
    <property type="project" value="InterPro"/>
</dbReference>
<feature type="domain" description="Erythromycin biosynthesis protein CIII-like C-terminal" evidence="2">
    <location>
        <begin position="261"/>
        <end position="371"/>
    </location>
</feature>
<name>A0A1X2KQF0_9MYCO</name>
<accession>A0A1X2KQF0</accession>
<dbReference type="GO" id="GO:0005975">
    <property type="term" value="P:carbohydrate metabolic process"/>
    <property type="evidence" value="ECO:0007669"/>
    <property type="project" value="InterPro"/>
</dbReference>
<evidence type="ECO:0000259" key="1">
    <source>
        <dbReference type="Pfam" id="PF03033"/>
    </source>
</evidence>
<dbReference type="CDD" id="cd03784">
    <property type="entry name" value="GT1_Gtf-like"/>
    <property type="match status" value="1"/>
</dbReference>
<sequence length="409" mass="43430">MKVLLAAYGTRGDVEPLAAVGRELLRRGHDVCMAAPPHMCGFVESVGLDVVAWESTPWQGYGDFIGNANGQIPFGAMVEIMEHVARAWAEWCTTLLALAKGADLLVVNKGGQGRAAIVAEYHDIPLAVLSFFPGEPPRLDGMLGHITRDAEDAQRRALGLPETTGSFESLEIHAYDELCFPEMATELAKQGGRSPFIGALTLESPTDAYDEVLSWIAAGTPPIYFGFGSMSIESPAHTIAAISAACAHLGERALVCAGWSDFSDVPHFEHVKVVDAVNFTTIFPTCRAVVHHGGSATTAAGLRAGVPTLILWFSVQDQPMWAAAVERLEVGAGRAFSESTAASLVTDLRSILTPQCMSRAREVAAQMTTPAQSVASAADLLEEAVRLGRSSTGMSEVSANDRIDDVAGH</sequence>
<dbReference type="PANTHER" id="PTHR48050:SF13">
    <property type="entry name" value="STEROL 3-BETA-GLUCOSYLTRANSFERASE UGT80A2"/>
    <property type="match status" value="1"/>
</dbReference>
<dbReference type="SUPFAM" id="SSF53756">
    <property type="entry name" value="UDP-Glycosyltransferase/glycogen phosphorylase"/>
    <property type="match status" value="1"/>
</dbReference>
<dbReference type="FunFam" id="3.40.50.2000:FF:000009">
    <property type="entry name" value="Sterol 3-beta-glucosyltransferase UGT80A2"/>
    <property type="match status" value="1"/>
</dbReference>
<dbReference type="InterPro" id="IPR004276">
    <property type="entry name" value="GlycoTrans_28_N"/>
</dbReference>
<dbReference type="GO" id="GO:0016758">
    <property type="term" value="F:hexosyltransferase activity"/>
    <property type="evidence" value="ECO:0007669"/>
    <property type="project" value="InterPro"/>
</dbReference>
<proteinExistence type="predicted"/>
<reference evidence="3 4" key="1">
    <citation type="submission" date="2017-04" db="EMBL/GenBank/DDBJ databases">
        <title>The new phylogeny of genus Mycobacterium.</title>
        <authorList>
            <person name="Tortoli E."/>
            <person name="Trovato A."/>
            <person name="Cirillo D.M."/>
        </authorList>
    </citation>
    <scope>NUCLEOTIDE SEQUENCE [LARGE SCALE GENOMIC DNA]</scope>
    <source>
        <strain evidence="3 4">DSM 45247</strain>
    </source>
</reference>
<evidence type="ECO:0000259" key="2">
    <source>
        <dbReference type="Pfam" id="PF06722"/>
    </source>
</evidence>
<evidence type="ECO:0000313" key="3">
    <source>
        <dbReference type="EMBL" id="OSC23996.1"/>
    </source>
</evidence>
<dbReference type="RefSeq" id="WP_085291977.1">
    <property type="nucleotide sequence ID" value="NZ_NCXM01000027.1"/>
</dbReference>
<dbReference type="AlphaFoldDB" id="A0A1X2KQF0"/>
<dbReference type="Pfam" id="PF06722">
    <property type="entry name" value="EryCIII-like_C"/>
    <property type="match status" value="1"/>
</dbReference>